<evidence type="ECO:0000313" key="3">
    <source>
        <dbReference type="Proteomes" id="UP000037460"/>
    </source>
</evidence>
<dbReference type="Proteomes" id="UP000037460">
    <property type="component" value="Unassembled WGS sequence"/>
</dbReference>
<gene>
    <name evidence="2" type="ORF">Ctob_011136</name>
</gene>
<feature type="non-terminal residue" evidence="2">
    <location>
        <position position="1"/>
    </location>
</feature>
<keyword evidence="1" id="KW-0472">Membrane</keyword>
<feature type="transmembrane region" description="Helical" evidence="1">
    <location>
        <begin position="248"/>
        <end position="268"/>
    </location>
</feature>
<organism evidence="2 3">
    <name type="scientific">Chrysochromulina tobinii</name>
    <dbReference type="NCBI Taxonomy" id="1460289"/>
    <lineage>
        <taxon>Eukaryota</taxon>
        <taxon>Haptista</taxon>
        <taxon>Haptophyta</taxon>
        <taxon>Prymnesiophyceae</taxon>
        <taxon>Prymnesiales</taxon>
        <taxon>Chrysochromulinaceae</taxon>
        <taxon>Chrysochromulina</taxon>
    </lineage>
</organism>
<keyword evidence="1" id="KW-1133">Transmembrane helix</keyword>
<sequence length="476" mass="52432">SENATSSDAENNGSNTDDFFDCVDWGRRRRLNEGGGGEGGSATECDEDAPDTLAALIDNLVTFVMAMSLVTSIQVCVQIYWMKRMNKKYYEEKEKEPDKFAAGKGIPFRPLPGVFVFPNMQNLVMSLFVTGLVGKSIELLLDTNITCTIAQCRWPGLIILVVVGLFFLSGFVTLLHFWWYYSADSWEWFEPADLSELSIAILTGTGSVIEPGSPEADAQMYAVICLQYGIAVYTMFGGPSADRIDNFVITAQYLTEGTCTLLLLVSGFPELFDLQPLIQMAVFLLLLFGMFIPILEKGYEAIVVQLIKCVYNMEEMSISECCIAIVGFLMVIPSLLAALIGMDTGDGLLEKVVDQGVNIVADVAEEAAAIAAVMDNLLFNMRQQYAASKFNAAARKRCEKKQRAATKVQSKVRDHQLAAREADVANWGVLEALELEATAMVMRCAEYHTVLEAGGLPIQMHYDDRLPLHTPSSHST</sequence>
<keyword evidence="3" id="KW-1185">Reference proteome</keyword>
<name>A0A0M0JRT3_9EUKA</name>
<comment type="caution">
    <text evidence="2">The sequence shown here is derived from an EMBL/GenBank/DDBJ whole genome shotgun (WGS) entry which is preliminary data.</text>
</comment>
<proteinExistence type="predicted"/>
<dbReference type="EMBL" id="JWZX01002449">
    <property type="protein sequence ID" value="KOO29205.1"/>
    <property type="molecule type" value="Genomic_DNA"/>
</dbReference>
<keyword evidence="1" id="KW-0812">Transmembrane</keyword>
<dbReference type="AlphaFoldDB" id="A0A0M0JRT3"/>
<protein>
    <submittedName>
        <fullName evidence="2">Uncharacterized protein</fullName>
    </submittedName>
</protein>
<reference evidence="3" key="1">
    <citation type="journal article" date="2015" name="PLoS Genet.">
        <title>Genome Sequence and Transcriptome Analyses of Chrysochromulina tobin: Metabolic Tools for Enhanced Algal Fitness in the Prominent Order Prymnesiales (Haptophyceae).</title>
        <authorList>
            <person name="Hovde B.T."/>
            <person name="Deodato C.R."/>
            <person name="Hunsperger H.M."/>
            <person name="Ryken S.A."/>
            <person name="Yost W."/>
            <person name="Jha R.K."/>
            <person name="Patterson J."/>
            <person name="Monnat R.J. Jr."/>
            <person name="Barlow S.B."/>
            <person name="Starkenburg S.R."/>
            <person name="Cattolico R.A."/>
        </authorList>
    </citation>
    <scope>NUCLEOTIDE SEQUENCE</scope>
    <source>
        <strain evidence="3">CCMP291</strain>
    </source>
</reference>
<feature type="transmembrane region" description="Helical" evidence="1">
    <location>
        <begin position="157"/>
        <end position="181"/>
    </location>
</feature>
<feature type="transmembrane region" description="Helical" evidence="1">
    <location>
        <begin position="316"/>
        <end position="342"/>
    </location>
</feature>
<evidence type="ECO:0000313" key="2">
    <source>
        <dbReference type="EMBL" id="KOO29205.1"/>
    </source>
</evidence>
<accession>A0A0M0JRT3</accession>
<feature type="transmembrane region" description="Helical" evidence="1">
    <location>
        <begin position="60"/>
        <end position="81"/>
    </location>
</feature>
<evidence type="ECO:0000256" key="1">
    <source>
        <dbReference type="SAM" id="Phobius"/>
    </source>
</evidence>
<feature type="transmembrane region" description="Helical" evidence="1">
    <location>
        <begin position="218"/>
        <end position="236"/>
    </location>
</feature>
<feature type="transmembrane region" description="Helical" evidence="1">
    <location>
        <begin position="274"/>
        <end position="295"/>
    </location>
</feature>